<gene>
    <name evidence="1" type="ORF">FWK35_00020461</name>
</gene>
<sequence>MRSTHKRGTNKTDHHFKLSGHQFYEPVTRFKKKDYFAEIHDIAYSKNTRHKADKILEKRDQERITVDSSRKEKIVI</sequence>
<evidence type="ECO:0000313" key="2">
    <source>
        <dbReference type="Proteomes" id="UP000478052"/>
    </source>
</evidence>
<evidence type="ECO:0000313" key="1">
    <source>
        <dbReference type="EMBL" id="KAF0742404.1"/>
    </source>
</evidence>
<dbReference type="AlphaFoldDB" id="A0A6G0XPT1"/>
<reference evidence="1 2" key="1">
    <citation type="submission" date="2019-08" db="EMBL/GenBank/DDBJ databases">
        <title>Whole genome of Aphis craccivora.</title>
        <authorList>
            <person name="Voronova N.V."/>
            <person name="Shulinski R.S."/>
            <person name="Bandarenka Y.V."/>
            <person name="Zhorov D.G."/>
            <person name="Warner D."/>
        </authorList>
    </citation>
    <scope>NUCLEOTIDE SEQUENCE [LARGE SCALE GENOMIC DNA]</scope>
    <source>
        <strain evidence="1">180601</strain>
        <tissue evidence="1">Whole Body</tissue>
    </source>
</reference>
<comment type="caution">
    <text evidence="1">The sequence shown here is derived from an EMBL/GenBank/DDBJ whole genome shotgun (WGS) entry which is preliminary data.</text>
</comment>
<proteinExistence type="predicted"/>
<protein>
    <submittedName>
        <fullName evidence="1">Uncharacterized protein</fullName>
    </submittedName>
</protein>
<dbReference type="EMBL" id="VUJU01007655">
    <property type="protein sequence ID" value="KAF0742404.1"/>
    <property type="molecule type" value="Genomic_DNA"/>
</dbReference>
<keyword evidence="2" id="KW-1185">Reference proteome</keyword>
<organism evidence="1 2">
    <name type="scientific">Aphis craccivora</name>
    <name type="common">Cowpea aphid</name>
    <dbReference type="NCBI Taxonomy" id="307492"/>
    <lineage>
        <taxon>Eukaryota</taxon>
        <taxon>Metazoa</taxon>
        <taxon>Ecdysozoa</taxon>
        <taxon>Arthropoda</taxon>
        <taxon>Hexapoda</taxon>
        <taxon>Insecta</taxon>
        <taxon>Pterygota</taxon>
        <taxon>Neoptera</taxon>
        <taxon>Paraneoptera</taxon>
        <taxon>Hemiptera</taxon>
        <taxon>Sternorrhyncha</taxon>
        <taxon>Aphidomorpha</taxon>
        <taxon>Aphidoidea</taxon>
        <taxon>Aphididae</taxon>
        <taxon>Aphidini</taxon>
        <taxon>Aphis</taxon>
        <taxon>Aphis</taxon>
    </lineage>
</organism>
<dbReference type="Proteomes" id="UP000478052">
    <property type="component" value="Unassembled WGS sequence"/>
</dbReference>
<accession>A0A6G0XPT1</accession>
<name>A0A6G0XPT1_APHCR</name>